<name>A0A929BCY8_9PSEU</name>
<comment type="caution">
    <text evidence="2">The sequence shown here is derived from an EMBL/GenBank/DDBJ whole genome shotgun (WGS) entry which is preliminary data.</text>
</comment>
<evidence type="ECO:0000313" key="3">
    <source>
        <dbReference type="Proteomes" id="UP000598360"/>
    </source>
</evidence>
<dbReference type="EMBL" id="JADEYC010000045">
    <property type="protein sequence ID" value="MBE9376546.1"/>
    <property type="molecule type" value="Genomic_DNA"/>
</dbReference>
<accession>A0A929BCY8</accession>
<organism evidence="2 3">
    <name type="scientific">Saccharopolyspora montiporae</name>
    <dbReference type="NCBI Taxonomy" id="2781240"/>
    <lineage>
        <taxon>Bacteria</taxon>
        <taxon>Bacillati</taxon>
        <taxon>Actinomycetota</taxon>
        <taxon>Actinomycetes</taxon>
        <taxon>Pseudonocardiales</taxon>
        <taxon>Pseudonocardiaceae</taxon>
        <taxon>Saccharopolyspora</taxon>
    </lineage>
</organism>
<feature type="compositionally biased region" description="Basic and acidic residues" evidence="1">
    <location>
        <begin position="18"/>
        <end position="28"/>
    </location>
</feature>
<sequence>MLLRGRPAARTGRRGRADRHELLHRNREVGTAQPGRLTRAGDALDHLLECPRDDPLTCPATGAHLTDRVDRVLRALSGDA</sequence>
<evidence type="ECO:0000313" key="2">
    <source>
        <dbReference type="EMBL" id="MBE9376546.1"/>
    </source>
</evidence>
<dbReference type="Proteomes" id="UP000598360">
    <property type="component" value="Unassembled WGS sequence"/>
</dbReference>
<evidence type="ECO:0000256" key="1">
    <source>
        <dbReference type="SAM" id="MobiDB-lite"/>
    </source>
</evidence>
<reference evidence="2" key="1">
    <citation type="submission" date="2020-10" db="EMBL/GenBank/DDBJ databases">
        <title>Diversity and distribution of actinomycetes associated with coral in the coast of Hainan.</title>
        <authorList>
            <person name="Li F."/>
        </authorList>
    </citation>
    <scope>NUCLEOTIDE SEQUENCE</scope>
    <source>
        <strain evidence="2">HNM0983</strain>
    </source>
</reference>
<dbReference type="RefSeq" id="WP_193930365.1">
    <property type="nucleotide sequence ID" value="NZ_JADEYC010000045.1"/>
</dbReference>
<keyword evidence="3" id="KW-1185">Reference proteome</keyword>
<gene>
    <name evidence="2" type="ORF">IQ251_19015</name>
</gene>
<feature type="compositionally biased region" description="Low complexity" evidence="1">
    <location>
        <begin position="1"/>
        <end position="10"/>
    </location>
</feature>
<proteinExistence type="predicted"/>
<feature type="region of interest" description="Disordered" evidence="1">
    <location>
        <begin position="1"/>
        <end position="36"/>
    </location>
</feature>
<protein>
    <submittedName>
        <fullName evidence="2">Uncharacterized protein</fullName>
    </submittedName>
</protein>
<dbReference type="AlphaFoldDB" id="A0A929BCY8"/>